<comment type="caution">
    <text evidence="1">The sequence shown here is derived from an EMBL/GenBank/DDBJ whole genome shotgun (WGS) entry which is preliminary data.</text>
</comment>
<protein>
    <recommendedName>
        <fullName evidence="3">Fibronectin type-III domain-containing protein</fullName>
    </recommendedName>
</protein>
<reference evidence="2" key="1">
    <citation type="journal article" date="2019" name="Int. J. Syst. Evol. Microbiol.">
        <title>The Global Catalogue of Microorganisms (GCM) 10K type strain sequencing project: providing services to taxonomists for standard genome sequencing and annotation.</title>
        <authorList>
            <consortium name="The Broad Institute Genomics Platform"/>
            <consortium name="The Broad Institute Genome Sequencing Center for Infectious Disease"/>
            <person name="Wu L."/>
            <person name="Ma J."/>
        </authorList>
    </citation>
    <scope>NUCLEOTIDE SEQUENCE [LARGE SCALE GENOMIC DNA]</scope>
    <source>
        <strain evidence="2">CCUG 70865</strain>
    </source>
</reference>
<gene>
    <name evidence="1" type="ORF">ACFSC2_06305</name>
</gene>
<organism evidence="1 2">
    <name type="scientific">Flavobacterium artemisiae</name>
    <dbReference type="NCBI Taxonomy" id="2126556"/>
    <lineage>
        <taxon>Bacteria</taxon>
        <taxon>Pseudomonadati</taxon>
        <taxon>Bacteroidota</taxon>
        <taxon>Flavobacteriia</taxon>
        <taxon>Flavobacteriales</taxon>
        <taxon>Flavobacteriaceae</taxon>
        <taxon>Flavobacterium</taxon>
    </lineage>
</organism>
<sequence length="317" mass="35351">MKTLNKIIFISLSLFMFSCEDILEEDISNDILQIISPTKDALIESNVVNFKWNSLKGADKYRVQVFESNETLVLDSLTTKTNLTLPLEAGSYIWRVRAENYAYQSTYSFPSNFATNIPDDLTNQQVILLTPDNDKYLNFTNITLNWEQLAKATSYSVRVVNSATGQEVYTQTDVTDTSLTLGAPALADGNYEWRVKAKNADTETKQYGAKRFNIDKTVPNQPKNSAPADNSTQTVNASVNYTWTIATDNGTVKSPISYVVEIASDVDFTNIIKTLNSNTTTLAYTFSNTGIYYWRVRAIDLAGNIGTNSTGFKVTVN</sequence>
<dbReference type="InterPro" id="IPR013783">
    <property type="entry name" value="Ig-like_fold"/>
</dbReference>
<dbReference type="SUPFAM" id="SSF49265">
    <property type="entry name" value="Fibronectin type III"/>
    <property type="match status" value="1"/>
</dbReference>
<evidence type="ECO:0000313" key="1">
    <source>
        <dbReference type="EMBL" id="MFD1602351.1"/>
    </source>
</evidence>
<name>A0ABW4HAD4_9FLAO</name>
<proteinExistence type="predicted"/>
<dbReference type="PROSITE" id="PS51257">
    <property type="entry name" value="PROKAR_LIPOPROTEIN"/>
    <property type="match status" value="1"/>
</dbReference>
<dbReference type="EMBL" id="JBHUDZ010000007">
    <property type="protein sequence ID" value="MFD1602351.1"/>
    <property type="molecule type" value="Genomic_DNA"/>
</dbReference>
<dbReference type="RefSeq" id="WP_379817169.1">
    <property type="nucleotide sequence ID" value="NZ_JBHUDZ010000007.1"/>
</dbReference>
<dbReference type="Proteomes" id="UP001597138">
    <property type="component" value="Unassembled WGS sequence"/>
</dbReference>
<accession>A0ABW4HAD4</accession>
<evidence type="ECO:0000313" key="2">
    <source>
        <dbReference type="Proteomes" id="UP001597138"/>
    </source>
</evidence>
<keyword evidence="2" id="KW-1185">Reference proteome</keyword>
<dbReference type="Gene3D" id="2.60.40.10">
    <property type="entry name" value="Immunoglobulins"/>
    <property type="match status" value="3"/>
</dbReference>
<dbReference type="InterPro" id="IPR036116">
    <property type="entry name" value="FN3_sf"/>
</dbReference>
<evidence type="ECO:0008006" key="3">
    <source>
        <dbReference type="Google" id="ProtNLM"/>
    </source>
</evidence>